<dbReference type="EMBL" id="ADBV01016163">
    <property type="protein sequence ID" value="EJW72445.1"/>
    <property type="molecule type" value="Genomic_DNA"/>
</dbReference>
<evidence type="ECO:0000256" key="1">
    <source>
        <dbReference type="SAM" id="SignalP"/>
    </source>
</evidence>
<feature type="signal peptide" evidence="1">
    <location>
        <begin position="1"/>
        <end position="21"/>
    </location>
</feature>
<feature type="chain" id="PRO_5003820059" evidence="1">
    <location>
        <begin position="22"/>
        <end position="74"/>
    </location>
</feature>
<accession>J9AEI5</accession>
<name>J9AEI5_WUCBA</name>
<dbReference type="Proteomes" id="UP000004810">
    <property type="component" value="Unassembled WGS sequence"/>
</dbReference>
<reference evidence="3" key="1">
    <citation type="submission" date="2012-08" db="EMBL/GenBank/DDBJ databases">
        <title>The Genome Sequence of Wuchereria bancrofti.</title>
        <authorList>
            <person name="Nutman T.B."/>
            <person name="Fink D.L."/>
            <person name="Russ C."/>
            <person name="Young S."/>
            <person name="Zeng Q."/>
            <person name="Koehrsen M."/>
            <person name="Alvarado L."/>
            <person name="Berlin A."/>
            <person name="Chapman S.B."/>
            <person name="Chen Z."/>
            <person name="Freedman E."/>
            <person name="Gellesch M."/>
            <person name="Goldberg J."/>
            <person name="Griggs A."/>
            <person name="Gujja S."/>
            <person name="Heilman E.R."/>
            <person name="Heiman D."/>
            <person name="Hepburn T."/>
            <person name="Howarth C."/>
            <person name="Jen D."/>
            <person name="Larson L."/>
            <person name="Lewis B."/>
            <person name="Mehta T."/>
            <person name="Park D."/>
            <person name="Pearson M."/>
            <person name="Roberts A."/>
            <person name="Saif S."/>
            <person name="Shea T."/>
            <person name="Shenoy N."/>
            <person name="Sisk P."/>
            <person name="Stolte C."/>
            <person name="Sykes S."/>
            <person name="Walk T."/>
            <person name="White J."/>
            <person name="Yandava C."/>
            <person name="Haas B."/>
            <person name="Henn M.R."/>
            <person name="Nusbaum C."/>
            <person name="Birren B."/>
        </authorList>
    </citation>
    <scope>NUCLEOTIDE SEQUENCE [LARGE SCALE GENOMIC DNA]</scope>
    <source>
        <strain evidence="3">NA</strain>
    </source>
</reference>
<protein>
    <submittedName>
        <fullName evidence="2">Uncharacterized protein</fullName>
    </submittedName>
</protein>
<gene>
    <name evidence="2" type="ORF">WUBG_16647</name>
</gene>
<dbReference type="Gene3D" id="2.60.40.3330">
    <property type="match status" value="1"/>
</dbReference>
<comment type="caution">
    <text evidence="2">The sequence shown here is derived from an EMBL/GenBank/DDBJ whole genome shotgun (WGS) entry which is preliminary data.</text>
</comment>
<dbReference type="InterPro" id="IPR038479">
    <property type="entry name" value="Transthyretin-like_sf"/>
</dbReference>
<evidence type="ECO:0000313" key="2">
    <source>
        <dbReference type="EMBL" id="EJW72445.1"/>
    </source>
</evidence>
<evidence type="ECO:0000313" key="3">
    <source>
        <dbReference type="Proteomes" id="UP000004810"/>
    </source>
</evidence>
<sequence length="74" mass="8792">MLRFWFTIFLVLLTFANLMRTYRVERMIQSTAIRGKFICGQKPAIGVRVKLFEQDNNLLNQPITTDEYMLSKIF</sequence>
<proteinExistence type="predicted"/>
<dbReference type="AlphaFoldDB" id="J9AEI5"/>
<organism evidence="2 3">
    <name type="scientific">Wuchereria bancrofti</name>
    <dbReference type="NCBI Taxonomy" id="6293"/>
    <lineage>
        <taxon>Eukaryota</taxon>
        <taxon>Metazoa</taxon>
        <taxon>Ecdysozoa</taxon>
        <taxon>Nematoda</taxon>
        <taxon>Chromadorea</taxon>
        <taxon>Rhabditida</taxon>
        <taxon>Spirurina</taxon>
        <taxon>Spiruromorpha</taxon>
        <taxon>Filarioidea</taxon>
        <taxon>Onchocercidae</taxon>
        <taxon>Wuchereria</taxon>
    </lineage>
</organism>
<keyword evidence="1" id="KW-0732">Signal</keyword>